<dbReference type="AlphaFoldDB" id="A0A1V1NS16"/>
<dbReference type="Proteomes" id="UP000189670">
    <property type="component" value="Unassembled WGS sequence"/>
</dbReference>
<evidence type="ECO:0000256" key="1">
    <source>
        <dbReference type="SAM" id="Coils"/>
    </source>
</evidence>
<gene>
    <name evidence="2" type="ORF">OMM_14368</name>
</gene>
<name>A0A1V1NS16_9BACT</name>
<sequence length="311" mass="36867">MLLNEPILDNIYTKTQRRFRGEIKSGKQEIILKLDSNQLCASNVYLLHQKMMQKARENHERQLVKLQERLKTLNCEQHYQYYQEMSNKRFEADFEKEWNLSGLSFPLGQLLIKWECCDKQGNIKSGIDEIRAVDSHPGYSSRIYLTENGFICKQHLSTNFLSVPSDVTYCSIIDPSLGAHERVYKMSRKIPPGDVERFHIMVGALRSSRFVLQFRFFIDDEKIVESKKFNVDIWNPRNSGLLDRYKDGDEMERRLDKLNAERVSSEDFELWRLTRAKEKNPNYPFISPRDDSYCEDRVNYFREKMLSSTDR</sequence>
<feature type="non-terminal residue" evidence="2">
    <location>
        <position position="311"/>
    </location>
</feature>
<comment type="caution">
    <text evidence="2">The sequence shown here is derived from an EMBL/GenBank/DDBJ whole genome shotgun (WGS) entry which is preliminary data.</text>
</comment>
<dbReference type="EMBL" id="ATBP01002897">
    <property type="protein sequence ID" value="ETR65361.1"/>
    <property type="molecule type" value="Genomic_DNA"/>
</dbReference>
<proteinExistence type="predicted"/>
<feature type="coiled-coil region" evidence="1">
    <location>
        <begin position="49"/>
        <end position="76"/>
    </location>
</feature>
<keyword evidence="1" id="KW-0175">Coiled coil</keyword>
<protein>
    <submittedName>
        <fullName evidence="2">Uncharacterized protein</fullName>
    </submittedName>
</protein>
<organism evidence="2 3">
    <name type="scientific">Candidatus Magnetoglobus multicellularis str. Araruama</name>
    <dbReference type="NCBI Taxonomy" id="890399"/>
    <lineage>
        <taxon>Bacteria</taxon>
        <taxon>Pseudomonadati</taxon>
        <taxon>Thermodesulfobacteriota</taxon>
        <taxon>Desulfobacteria</taxon>
        <taxon>Desulfobacterales</taxon>
        <taxon>Desulfobacteraceae</taxon>
        <taxon>Candidatus Magnetoglobus</taxon>
    </lineage>
</organism>
<evidence type="ECO:0000313" key="3">
    <source>
        <dbReference type="Proteomes" id="UP000189670"/>
    </source>
</evidence>
<accession>A0A1V1NS16</accession>
<evidence type="ECO:0000313" key="2">
    <source>
        <dbReference type="EMBL" id="ETR65361.1"/>
    </source>
</evidence>
<reference evidence="3" key="1">
    <citation type="submission" date="2012-11" db="EMBL/GenBank/DDBJ databases">
        <authorList>
            <person name="Lucero-Rivera Y.E."/>
            <person name="Tovar-Ramirez D."/>
        </authorList>
    </citation>
    <scope>NUCLEOTIDE SEQUENCE [LARGE SCALE GENOMIC DNA]</scope>
    <source>
        <strain evidence="3">Araruama</strain>
    </source>
</reference>